<evidence type="ECO:0000256" key="4">
    <source>
        <dbReference type="ARBA" id="ARBA00022982"/>
    </source>
</evidence>
<comment type="similarity">
    <text evidence="1 6">Belongs to the rubredoxin family.</text>
</comment>
<reference evidence="11" key="2">
    <citation type="submission" date="2010-08" db="EMBL/GenBank/DDBJ databases">
        <title>Complete sequence of Fibrobacter succinogenes subsp. succinogenes S85.</title>
        <authorList>
            <person name="Durkin A.S."/>
            <person name="Nelson K.E."/>
            <person name="Morrison M."/>
            <person name="Forsberg C.W."/>
            <person name="Wilson D.B."/>
            <person name="Russell J.B."/>
            <person name="Cann I.K.O."/>
            <person name="Mackie R.I."/>
            <person name="White B.A."/>
        </authorList>
    </citation>
    <scope>NUCLEOTIDE SEQUENCE [LARGE SCALE GENOMIC DNA]</scope>
    <source>
        <strain evidence="11">ATCC 19169 / S85</strain>
    </source>
</reference>
<dbReference type="PANTHER" id="PTHR47627">
    <property type="entry name" value="RUBREDOXIN"/>
    <property type="match status" value="1"/>
</dbReference>
<name>C9RQY1_FIBSS</name>
<dbReference type="PROSITE" id="PS50903">
    <property type="entry name" value="RUBREDOXIN_LIKE"/>
    <property type="match status" value="1"/>
</dbReference>
<dbReference type="HOGENOM" id="CLU_128747_3_3_0"/>
<dbReference type="STRING" id="59374.FSU_1835"/>
<dbReference type="KEGG" id="fsu:Fisuc_1369"/>
<dbReference type="InterPro" id="IPR024935">
    <property type="entry name" value="Rubredoxin_dom"/>
</dbReference>
<dbReference type="InterPro" id="IPR050526">
    <property type="entry name" value="Rubredoxin_ET"/>
</dbReference>
<dbReference type="Proteomes" id="UP000000517">
    <property type="component" value="Chromosome"/>
</dbReference>
<dbReference type="eggNOG" id="COG1773">
    <property type="taxonomic scope" value="Bacteria"/>
</dbReference>
<accession>C9RQY1</accession>
<dbReference type="SUPFAM" id="SSF57802">
    <property type="entry name" value="Rubredoxin-like"/>
    <property type="match status" value="1"/>
</dbReference>
<dbReference type="PANTHER" id="PTHR47627:SF1">
    <property type="entry name" value="RUBREDOXIN-1-RELATED"/>
    <property type="match status" value="1"/>
</dbReference>
<keyword evidence="3 6" id="KW-0479">Metal-binding</keyword>
<feature type="binding site" evidence="7">
    <location>
        <position position="9"/>
    </location>
    <ligand>
        <name>Fe cation</name>
        <dbReference type="ChEBI" id="CHEBI:24875"/>
    </ligand>
</feature>
<comment type="cofactor">
    <cofactor evidence="6 7">
        <name>Fe(3+)</name>
        <dbReference type="ChEBI" id="CHEBI:29034"/>
    </cofactor>
    <text evidence="6 7">Binds 1 Fe(3+) ion per subunit.</text>
</comment>
<dbReference type="AlphaFoldDB" id="C9RQY1"/>
<feature type="domain" description="Rubredoxin-like" evidence="8">
    <location>
        <begin position="4"/>
        <end position="57"/>
    </location>
</feature>
<evidence type="ECO:0000256" key="6">
    <source>
        <dbReference type="PIRNR" id="PIRNR000071"/>
    </source>
</evidence>
<feature type="binding site" evidence="7">
    <location>
        <position position="44"/>
    </location>
    <ligand>
        <name>Fe cation</name>
        <dbReference type="ChEBI" id="CHEBI:24875"/>
    </ligand>
</feature>
<dbReference type="GO" id="GO:0009055">
    <property type="term" value="F:electron transfer activity"/>
    <property type="evidence" value="ECO:0007669"/>
    <property type="project" value="InterPro"/>
</dbReference>
<sequence length="58" mass="6636">MDEYDRYQCNICNYVYDPESGDPEAGEDALPGTSFHELPDYWVCPHCGAEKEDFENIG</sequence>
<evidence type="ECO:0000256" key="5">
    <source>
        <dbReference type="ARBA" id="ARBA00023004"/>
    </source>
</evidence>
<evidence type="ECO:0000256" key="3">
    <source>
        <dbReference type="ARBA" id="ARBA00022723"/>
    </source>
</evidence>
<dbReference type="OrthoDB" id="9800607at2"/>
<keyword evidence="4 6" id="KW-0249">Electron transport</keyword>
<evidence type="ECO:0000259" key="8">
    <source>
        <dbReference type="PROSITE" id="PS50903"/>
    </source>
</evidence>
<dbReference type="RefSeq" id="WP_014546068.1">
    <property type="nucleotide sequence ID" value="NC_013410.1"/>
</dbReference>
<dbReference type="Gene3D" id="2.20.28.10">
    <property type="match status" value="1"/>
</dbReference>
<dbReference type="CDD" id="cd00730">
    <property type="entry name" value="rubredoxin"/>
    <property type="match status" value="1"/>
</dbReference>
<dbReference type="EMBL" id="CP001792">
    <property type="protein sequence ID" value="ACX74967.1"/>
    <property type="molecule type" value="Genomic_DNA"/>
</dbReference>
<dbReference type="InterPro" id="IPR024922">
    <property type="entry name" value="Rubredoxin"/>
</dbReference>
<dbReference type="PIRSF" id="PIRSF000071">
    <property type="entry name" value="Rubredoxin"/>
    <property type="match status" value="1"/>
</dbReference>
<dbReference type="PROSITE" id="PS00202">
    <property type="entry name" value="RUBREDOXIN"/>
    <property type="match status" value="1"/>
</dbReference>
<gene>
    <name evidence="10" type="primary">rub_1</name>
    <name evidence="9" type="ordered locus">Fisuc_1369</name>
    <name evidence="10" type="ordered locus">FSU_1835</name>
</gene>
<evidence type="ECO:0000256" key="1">
    <source>
        <dbReference type="ARBA" id="ARBA00005337"/>
    </source>
</evidence>
<proteinExistence type="inferred from homology"/>
<reference evidence="10" key="3">
    <citation type="submission" date="2010-08" db="EMBL/GenBank/DDBJ databases">
        <authorList>
            <person name="Durkin A.S."/>
            <person name="Nelson K.E."/>
            <person name="Morrison M."/>
            <person name="Forsberg C.W."/>
            <person name="Wilson D.B."/>
            <person name="Russell J.B."/>
            <person name="Cann I.K.O."/>
            <person name="Mackie R.I."/>
            <person name="White B.A."/>
        </authorList>
    </citation>
    <scope>NUCLEOTIDE SEQUENCE</scope>
    <source>
        <strain evidence="10">S85</strain>
    </source>
</reference>
<evidence type="ECO:0000313" key="11">
    <source>
        <dbReference type="Proteomes" id="UP000000517"/>
    </source>
</evidence>
<reference evidence="9 12" key="1">
    <citation type="submission" date="2009-10" db="EMBL/GenBank/DDBJ databases">
        <title>Complete sequence of Fibrobacter succinogenes subsp. succinogenes S85.</title>
        <authorList>
            <consortium name="US DOE Joint Genome Institute"/>
            <person name="Lucas S."/>
            <person name="Copeland A."/>
            <person name="Lapidus A."/>
            <person name="Glavina del Rio T."/>
            <person name="Tice H."/>
            <person name="Bruce D."/>
            <person name="Goodwin L."/>
            <person name="Pitluck S."/>
            <person name="Chertkov O."/>
            <person name="Detter J.C."/>
            <person name="Han C."/>
            <person name="Tapia R."/>
            <person name="Larimer F."/>
            <person name="Land M."/>
            <person name="Hauser L."/>
            <person name="Kyrpides N."/>
            <person name="Mikhailova N."/>
            <person name="Weimer P.J."/>
            <person name="Stevenson D.M."/>
            <person name="Boyum J."/>
            <person name="Brumm P.I."/>
            <person name="Mead D."/>
        </authorList>
    </citation>
    <scope>NUCLEOTIDE SEQUENCE [LARGE SCALE GENOMIC DNA]</scope>
    <source>
        <strain evidence="12">ATCC 19169 / S85</strain>
        <strain evidence="9">S85</strain>
    </source>
</reference>
<keyword evidence="2 6" id="KW-0813">Transport</keyword>
<dbReference type="Pfam" id="PF00301">
    <property type="entry name" value="Rubredoxin"/>
    <property type="match status" value="1"/>
</dbReference>
<evidence type="ECO:0000256" key="7">
    <source>
        <dbReference type="PIRSR" id="PIRSR000071-1"/>
    </source>
</evidence>
<protein>
    <recommendedName>
        <fullName evidence="6">Rubredoxin</fullName>
    </recommendedName>
</protein>
<dbReference type="GO" id="GO:0043448">
    <property type="term" value="P:alkane catabolic process"/>
    <property type="evidence" value="ECO:0007669"/>
    <property type="project" value="TreeGrafter"/>
</dbReference>
<evidence type="ECO:0000313" key="12">
    <source>
        <dbReference type="Proteomes" id="UP000001497"/>
    </source>
</evidence>
<dbReference type="GO" id="GO:0005506">
    <property type="term" value="F:iron ion binding"/>
    <property type="evidence" value="ECO:0007669"/>
    <property type="project" value="InterPro"/>
</dbReference>
<dbReference type="FunFam" id="2.20.28.10:FF:000001">
    <property type="entry name" value="Rubredoxin"/>
    <property type="match status" value="1"/>
</dbReference>
<keyword evidence="5 6" id="KW-0408">Iron</keyword>
<organism evidence="10 11">
    <name type="scientific">Fibrobacter succinogenes (strain ATCC 19169 / S85)</name>
    <dbReference type="NCBI Taxonomy" id="59374"/>
    <lineage>
        <taxon>Bacteria</taxon>
        <taxon>Pseudomonadati</taxon>
        <taxon>Fibrobacterota</taxon>
        <taxon>Fibrobacteria</taxon>
        <taxon>Fibrobacterales</taxon>
        <taxon>Fibrobacteraceae</taxon>
        <taxon>Fibrobacter</taxon>
    </lineage>
</organism>
<feature type="binding site" evidence="7">
    <location>
        <position position="47"/>
    </location>
    <ligand>
        <name>Fe cation</name>
        <dbReference type="ChEBI" id="CHEBI:24875"/>
    </ligand>
</feature>
<evidence type="ECO:0000313" key="10">
    <source>
        <dbReference type="EMBL" id="ADL25476.1"/>
    </source>
</evidence>
<dbReference type="Proteomes" id="UP000001497">
    <property type="component" value="Chromosome"/>
</dbReference>
<feature type="binding site" evidence="7">
    <location>
        <position position="12"/>
    </location>
    <ligand>
        <name>Fe cation</name>
        <dbReference type="ChEBI" id="CHEBI:24875"/>
    </ligand>
</feature>
<keyword evidence="12" id="KW-1185">Reference proteome</keyword>
<dbReference type="KEGG" id="fsc:FSU_1835"/>
<dbReference type="InterPro" id="IPR024934">
    <property type="entry name" value="Rubredoxin-like_dom"/>
</dbReference>
<evidence type="ECO:0000256" key="2">
    <source>
        <dbReference type="ARBA" id="ARBA00022448"/>
    </source>
</evidence>
<evidence type="ECO:0000313" key="9">
    <source>
        <dbReference type="EMBL" id="ACX74967.1"/>
    </source>
</evidence>
<dbReference type="EMBL" id="CP002158">
    <property type="protein sequence ID" value="ADL25476.1"/>
    <property type="molecule type" value="Genomic_DNA"/>
</dbReference>
<dbReference type="InterPro" id="IPR018527">
    <property type="entry name" value="Rubredoxin_Fe_BS"/>
</dbReference>